<dbReference type="AlphaFoldDB" id="A0AAD8CGP9"/>
<dbReference type="Pfam" id="PF00233">
    <property type="entry name" value="PDEase_I"/>
    <property type="match status" value="1"/>
</dbReference>
<dbReference type="InterPro" id="IPR023174">
    <property type="entry name" value="PDEase_CS"/>
</dbReference>
<comment type="pathway">
    <text evidence="1">Purine metabolism; 3',5'-cyclic AMP degradation; AMP from 3',5'-cyclic AMP: step 1/1.</text>
</comment>
<keyword evidence="14" id="KW-1185">Reference proteome</keyword>
<dbReference type="Proteomes" id="UP001230051">
    <property type="component" value="Unassembled WGS sequence"/>
</dbReference>
<dbReference type="EMBL" id="JAGXEW010000093">
    <property type="protein sequence ID" value="KAK1148224.1"/>
    <property type="molecule type" value="Genomic_DNA"/>
</dbReference>
<dbReference type="InterPro" id="IPR003607">
    <property type="entry name" value="HD/PDEase_dom"/>
</dbReference>
<feature type="binding site" evidence="10">
    <location>
        <position position="54"/>
    </location>
    <ligand>
        <name>Zn(2+)</name>
        <dbReference type="ChEBI" id="CHEBI:29105"/>
        <label>1</label>
    </ligand>
</feature>
<dbReference type="FunFam" id="1.10.1300.10:FF:000001">
    <property type="entry name" value="Phosphodiesterase"/>
    <property type="match status" value="1"/>
</dbReference>
<evidence type="ECO:0000256" key="6">
    <source>
        <dbReference type="ARBA" id="ARBA00023149"/>
    </source>
</evidence>
<dbReference type="InterPro" id="IPR036971">
    <property type="entry name" value="PDEase_catalytic_dom_sf"/>
</dbReference>
<evidence type="ECO:0000256" key="9">
    <source>
        <dbReference type="PIRSR" id="PIRSR623088-2"/>
    </source>
</evidence>
<feature type="binding site" evidence="10">
    <location>
        <position position="172"/>
    </location>
    <ligand>
        <name>Zn(2+)</name>
        <dbReference type="ChEBI" id="CHEBI:29105"/>
        <label>1</label>
    </ligand>
</feature>
<keyword evidence="6" id="KW-0114">cAMP</keyword>
<feature type="binding site" evidence="10">
    <location>
        <position position="55"/>
    </location>
    <ligand>
        <name>Zn(2+)</name>
        <dbReference type="ChEBI" id="CHEBI:29105"/>
        <label>2</label>
    </ligand>
</feature>
<feature type="binding site" evidence="9">
    <location>
        <begin position="14"/>
        <end position="18"/>
    </location>
    <ligand>
        <name>AMP</name>
        <dbReference type="ChEBI" id="CHEBI:456215"/>
    </ligand>
</feature>
<evidence type="ECO:0000259" key="12">
    <source>
        <dbReference type="PROSITE" id="PS51845"/>
    </source>
</evidence>
<dbReference type="InterPro" id="IPR023088">
    <property type="entry name" value="PDEase"/>
</dbReference>
<feature type="active site" description="Proton donor" evidence="8">
    <location>
        <position position="14"/>
    </location>
</feature>
<comment type="similarity">
    <text evidence="2">Belongs to the cyclic nucleotide phosphodiesterase family. PDE4 subfamily.</text>
</comment>
<dbReference type="GO" id="GO:0004115">
    <property type="term" value="F:3',5'-cyclic-AMP phosphodiesterase activity"/>
    <property type="evidence" value="ECO:0007669"/>
    <property type="project" value="UniProtKB-EC"/>
</dbReference>
<feature type="binding site" evidence="10">
    <location>
        <position position="55"/>
    </location>
    <ligand>
        <name>Zn(2+)</name>
        <dbReference type="ChEBI" id="CHEBI:29105"/>
        <label>1</label>
    </ligand>
</feature>
<dbReference type="GO" id="GO:0046872">
    <property type="term" value="F:metal ion binding"/>
    <property type="evidence" value="ECO:0007669"/>
    <property type="project" value="UniProtKB-KW"/>
</dbReference>
<feature type="binding site" evidence="10">
    <location>
        <position position="18"/>
    </location>
    <ligand>
        <name>Zn(2+)</name>
        <dbReference type="ChEBI" id="CHEBI:29105"/>
        <label>1</label>
    </ligand>
</feature>
<dbReference type="SMART" id="SM00471">
    <property type="entry name" value="HDc"/>
    <property type="match status" value="1"/>
</dbReference>
<dbReference type="PROSITE" id="PS51845">
    <property type="entry name" value="PDEASE_I_2"/>
    <property type="match status" value="1"/>
</dbReference>
<evidence type="ECO:0000256" key="2">
    <source>
        <dbReference type="ARBA" id="ARBA00009517"/>
    </source>
</evidence>
<name>A0AAD8CGP9_ACIOX</name>
<dbReference type="PRINTS" id="PR00387">
    <property type="entry name" value="PDIESTERASE1"/>
</dbReference>
<feature type="binding site" evidence="9">
    <location>
        <position position="55"/>
    </location>
    <ligand>
        <name>AMP</name>
        <dbReference type="ChEBI" id="CHEBI:456215"/>
    </ligand>
</feature>
<comment type="catalytic activity">
    <reaction evidence="7">
        <text>3',5'-cyclic AMP + H2O = AMP + H(+)</text>
        <dbReference type="Rhea" id="RHEA:25277"/>
        <dbReference type="ChEBI" id="CHEBI:15377"/>
        <dbReference type="ChEBI" id="CHEBI:15378"/>
        <dbReference type="ChEBI" id="CHEBI:58165"/>
        <dbReference type="ChEBI" id="CHEBI:456215"/>
        <dbReference type="EC" id="3.1.4.53"/>
    </reaction>
    <physiologicalReaction direction="left-to-right" evidence="7">
        <dbReference type="Rhea" id="RHEA:25278"/>
    </physiologicalReaction>
</comment>
<proteinExistence type="inferred from homology"/>
<keyword evidence="5" id="KW-0378">Hydrolase</keyword>
<evidence type="ECO:0000256" key="8">
    <source>
        <dbReference type="PIRSR" id="PIRSR623088-1"/>
    </source>
</evidence>
<dbReference type="PROSITE" id="PS00126">
    <property type="entry name" value="PDEASE_I_1"/>
    <property type="match status" value="1"/>
</dbReference>
<feature type="compositionally biased region" description="Acidic residues" evidence="11">
    <location>
        <begin position="304"/>
        <end position="317"/>
    </location>
</feature>
<evidence type="ECO:0000313" key="14">
    <source>
        <dbReference type="Proteomes" id="UP001230051"/>
    </source>
</evidence>
<feature type="compositionally biased region" description="Basic and acidic residues" evidence="11">
    <location>
        <begin position="271"/>
        <end position="300"/>
    </location>
</feature>
<sequence length="363" mass="41608">MTLEDHYRSDVAYHNNIHAADVVQSTHVLLSTAALEAVFTDLEILAAIFASAIHDVDHPGVSNQFLINTNSELALMYNDSSVLENHHLAVGFKLLHEENCDIFQNLSKKQRHSLRKMVIDMVLATDMSKHMNLLADLKTMVETKKVTSLGVLLLDNYSDRIQVLQNIVHCADLSNPTKPLQLYRQWTDRIMVEFFTQGDRERDKGMEISPMCDKHNASIEKTQVGFIDYIVHPLWETWADLVHPDAQDILDTLEDNREWYQSMITHSPRLPQEREKEGSGREKFQFEGEGEGGERREKFQFELALEEEEESDTEQGDMESPVGEETSDSRAPITDNFGEWRRNPGGCHSSGQHRCQCKSHDER</sequence>
<feature type="binding site" evidence="9">
    <location>
        <position position="223"/>
    </location>
    <ligand>
        <name>AMP</name>
        <dbReference type="ChEBI" id="CHEBI:456215"/>
    </ligand>
</feature>
<accession>A0AAD8CGP9</accession>
<dbReference type="EC" id="3.1.4.53" evidence="3"/>
<evidence type="ECO:0000256" key="7">
    <source>
        <dbReference type="ARBA" id="ARBA00033681"/>
    </source>
</evidence>
<reference evidence="13" key="1">
    <citation type="submission" date="2022-02" db="EMBL/GenBank/DDBJ databases">
        <title>Atlantic sturgeon de novo genome assembly.</title>
        <authorList>
            <person name="Stock M."/>
            <person name="Klopp C."/>
            <person name="Guiguen Y."/>
            <person name="Cabau C."/>
            <person name="Parinello H."/>
            <person name="Santidrian Yebra-Pimentel E."/>
            <person name="Kuhl H."/>
            <person name="Dirks R.P."/>
            <person name="Guessner J."/>
            <person name="Wuertz S."/>
            <person name="Du K."/>
            <person name="Schartl M."/>
        </authorList>
    </citation>
    <scope>NUCLEOTIDE SEQUENCE</scope>
    <source>
        <strain evidence="13">STURGEONOMICS-FGT-2020</strain>
        <tissue evidence="13">Whole blood</tissue>
    </source>
</reference>
<dbReference type="InterPro" id="IPR002073">
    <property type="entry name" value="PDEase_catalytic_dom"/>
</dbReference>
<evidence type="ECO:0000256" key="1">
    <source>
        <dbReference type="ARBA" id="ARBA00004703"/>
    </source>
</evidence>
<evidence type="ECO:0000256" key="4">
    <source>
        <dbReference type="ARBA" id="ARBA00022723"/>
    </source>
</evidence>
<evidence type="ECO:0000256" key="10">
    <source>
        <dbReference type="PIRSR" id="PIRSR623088-3"/>
    </source>
</evidence>
<organism evidence="13 14">
    <name type="scientific">Acipenser oxyrinchus oxyrinchus</name>
    <dbReference type="NCBI Taxonomy" id="40147"/>
    <lineage>
        <taxon>Eukaryota</taxon>
        <taxon>Metazoa</taxon>
        <taxon>Chordata</taxon>
        <taxon>Craniata</taxon>
        <taxon>Vertebrata</taxon>
        <taxon>Euteleostomi</taxon>
        <taxon>Actinopterygii</taxon>
        <taxon>Chondrostei</taxon>
        <taxon>Acipenseriformes</taxon>
        <taxon>Acipenseridae</taxon>
        <taxon>Acipenser</taxon>
    </lineage>
</organism>
<dbReference type="PANTHER" id="PTHR11347">
    <property type="entry name" value="CYCLIC NUCLEOTIDE PHOSPHODIESTERASE"/>
    <property type="match status" value="1"/>
</dbReference>
<dbReference type="GO" id="GO:0007165">
    <property type="term" value="P:signal transduction"/>
    <property type="evidence" value="ECO:0007669"/>
    <property type="project" value="InterPro"/>
</dbReference>
<dbReference type="Gene3D" id="1.10.1300.10">
    <property type="entry name" value="3'5'-cyclic nucleotide phosphodiesterase, catalytic domain"/>
    <property type="match status" value="1"/>
</dbReference>
<evidence type="ECO:0000256" key="3">
    <source>
        <dbReference type="ARBA" id="ARBA00012276"/>
    </source>
</evidence>
<dbReference type="SUPFAM" id="SSF109604">
    <property type="entry name" value="HD-domain/PDEase-like"/>
    <property type="match status" value="1"/>
</dbReference>
<feature type="domain" description="PDEase" evidence="12">
    <location>
        <begin position="1"/>
        <end position="267"/>
    </location>
</feature>
<dbReference type="CDD" id="cd00077">
    <property type="entry name" value="HDc"/>
    <property type="match status" value="1"/>
</dbReference>
<comment type="caution">
    <text evidence="13">The sequence shown here is derived from an EMBL/GenBank/DDBJ whole genome shotgun (WGS) entry which is preliminary data.</text>
</comment>
<evidence type="ECO:0000256" key="11">
    <source>
        <dbReference type="SAM" id="MobiDB-lite"/>
    </source>
</evidence>
<protein>
    <recommendedName>
        <fullName evidence="3">3',5'-cyclic-AMP phosphodiesterase</fullName>
        <ecNumber evidence="3">3.1.4.53</ecNumber>
    </recommendedName>
</protein>
<evidence type="ECO:0000313" key="13">
    <source>
        <dbReference type="EMBL" id="KAK1148224.1"/>
    </source>
</evidence>
<feature type="region of interest" description="Disordered" evidence="11">
    <location>
        <begin position="264"/>
        <end position="363"/>
    </location>
</feature>
<keyword evidence="4 10" id="KW-0479">Metal-binding</keyword>
<feature type="binding site" evidence="9">
    <location>
        <position position="172"/>
    </location>
    <ligand>
        <name>AMP</name>
        <dbReference type="ChEBI" id="CHEBI:456215"/>
    </ligand>
</feature>
<gene>
    <name evidence="13" type="primary">PDE4D</name>
    <name evidence="13" type="ORF">AOXY_G35212</name>
</gene>
<evidence type="ECO:0000256" key="5">
    <source>
        <dbReference type="ARBA" id="ARBA00022801"/>
    </source>
</evidence>